<dbReference type="EMBL" id="CP067993">
    <property type="protein sequence ID" value="QQQ41324.1"/>
    <property type="molecule type" value="Genomic_DNA"/>
</dbReference>
<dbReference type="Proteomes" id="UP000596095">
    <property type="component" value="Chromosome"/>
</dbReference>
<evidence type="ECO:0000313" key="4">
    <source>
        <dbReference type="Proteomes" id="UP000596095"/>
    </source>
</evidence>
<reference evidence="3 4" key="1">
    <citation type="submission" date="2021-01" db="EMBL/GenBank/DDBJ databases">
        <title>Genome Characterization of a novel Stenotrophomonas isolate with high keratinase activity.</title>
        <authorList>
            <person name="Cao Z.-J."/>
        </authorList>
    </citation>
    <scope>NUCLEOTIDE SEQUENCE [LARGE SCALE GENOMIC DNA]</scope>
    <source>
        <strain evidence="3 4">DHHJ</strain>
    </source>
</reference>
<dbReference type="Gene3D" id="3.40.50.300">
    <property type="entry name" value="P-loop containing nucleotide triphosphate hydrolases"/>
    <property type="match status" value="1"/>
</dbReference>
<evidence type="ECO:0000256" key="1">
    <source>
        <dbReference type="SAM" id="Coils"/>
    </source>
</evidence>
<dbReference type="SUPFAM" id="SSF52540">
    <property type="entry name" value="P-loop containing nucleoside triphosphate hydrolases"/>
    <property type="match status" value="1"/>
</dbReference>
<protein>
    <submittedName>
        <fullName evidence="3">AAA family ATPase</fullName>
    </submittedName>
</protein>
<dbReference type="InterPro" id="IPR038729">
    <property type="entry name" value="Rad50/SbcC_AAA"/>
</dbReference>
<dbReference type="InterPro" id="IPR027417">
    <property type="entry name" value="P-loop_NTPase"/>
</dbReference>
<dbReference type="Pfam" id="PF13476">
    <property type="entry name" value="AAA_23"/>
    <property type="match status" value="1"/>
</dbReference>
<proteinExistence type="predicted"/>
<dbReference type="PANTHER" id="PTHR32114:SF2">
    <property type="entry name" value="ABC TRANSPORTER ABCH.3"/>
    <property type="match status" value="1"/>
</dbReference>
<evidence type="ECO:0000259" key="2">
    <source>
        <dbReference type="Pfam" id="PF13476"/>
    </source>
</evidence>
<feature type="domain" description="Rad50/SbcC-type AAA" evidence="2">
    <location>
        <begin position="7"/>
        <end position="148"/>
    </location>
</feature>
<evidence type="ECO:0000313" key="3">
    <source>
        <dbReference type="EMBL" id="QQQ41324.1"/>
    </source>
</evidence>
<name>A0ABD7C0N2_STEMA</name>
<gene>
    <name evidence="3" type="ORF">JJL50_15385</name>
</gene>
<dbReference type="RefSeq" id="WP_201116994.1">
    <property type="nucleotide sequence ID" value="NZ_CP067993.1"/>
</dbReference>
<keyword evidence="1" id="KW-0175">Coiled coil</keyword>
<dbReference type="PANTHER" id="PTHR32114">
    <property type="entry name" value="ABC TRANSPORTER ABCH.3"/>
    <property type="match status" value="1"/>
</dbReference>
<feature type="coiled-coil region" evidence="1">
    <location>
        <begin position="371"/>
        <end position="398"/>
    </location>
</feature>
<accession>A0ABD7C0N2</accession>
<dbReference type="AlphaFoldDB" id="A0ABD7C0N2"/>
<sequence length="555" mass="58859">MRITGITVSNFLGLPHFQHSLTEPVLFVAGGNGDGKSSLLQAVRFALTGAMPRGVTKVADRNLLLTEGASKGYVQVEVDGNPVRRTVSTAKLTGDAPESPHLDLCLEASQFARLDDKDRRKLLFAIAGVKANGEAVSEQMKAQGIRADIIQDLLPRLRAGFEAAAAHARDKATEARGAWRAVSGENYGSTKADGWTAAVEVEEPDQAAIEEHATAIADLRARVAPLHAAIAKVEAMLPPDKLAELQAQADGQGKAEGDLAMAQQAYDDAAEAVAKLQAQLQAGATGGIPCPCCGKSVRIDGQRLVVASEPDGTDTQKVLNDLAAAKVRAHDANTQLQVARRALACAQAAASTLANLPEAPTDEELRAPDLLADVNQLLQQHEREHRALLDARAQHERAKHRTEQAARHHLDAAAWKLAEENLAPEGIPSILLARALDPVNATLAAAASVAGWRPAAVTRDITLTYGGRPYALVSESEQWRADAMFAAAIAQLAGARILMLDRFDVLSPLARGDALDWMDHLVAEGHVDTVIVAGTLKERPDLGEGVDVVWLGATA</sequence>
<organism evidence="3 4">
    <name type="scientific">Stenotrophomonas maltophilia</name>
    <name type="common">Pseudomonas maltophilia</name>
    <name type="synonym">Xanthomonas maltophilia</name>
    <dbReference type="NCBI Taxonomy" id="40324"/>
    <lineage>
        <taxon>Bacteria</taxon>
        <taxon>Pseudomonadati</taxon>
        <taxon>Pseudomonadota</taxon>
        <taxon>Gammaproteobacteria</taxon>
        <taxon>Lysobacterales</taxon>
        <taxon>Lysobacteraceae</taxon>
        <taxon>Stenotrophomonas</taxon>
        <taxon>Stenotrophomonas maltophilia group</taxon>
    </lineage>
</organism>